<protein>
    <submittedName>
        <fullName evidence="1">Uncharacterized protein</fullName>
    </submittedName>
</protein>
<evidence type="ECO:0000313" key="2">
    <source>
        <dbReference type="Proteomes" id="UP000291084"/>
    </source>
</evidence>
<dbReference type="Proteomes" id="UP000291084">
    <property type="component" value="Chromosome 1"/>
</dbReference>
<evidence type="ECO:0000313" key="1">
    <source>
        <dbReference type="EMBL" id="BAT75873.1"/>
    </source>
</evidence>
<dbReference type="EMBL" id="AP015034">
    <property type="protein sequence ID" value="BAT75873.1"/>
    <property type="molecule type" value="Genomic_DNA"/>
</dbReference>
<organism evidence="1 2">
    <name type="scientific">Vigna angularis var. angularis</name>
    <dbReference type="NCBI Taxonomy" id="157739"/>
    <lineage>
        <taxon>Eukaryota</taxon>
        <taxon>Viridiplantae</taxon>
        <taxon>Streptophyta</taxon>
        <taxon>Embryophyta</taxon>
        <taxon>Tracheophyta</taxon>
        <taxon>Spermatophyta</taxon>
        <taxon>Magnoliopsida</taxon>
        <taxon>eudicotyledons</taxon>
        <taxon>Gunneridae</taxon>
        <taxon>Pentapetalae</taxon>
        <taxon>rosids</taxon>
        <taxon>fabids</taxon>
        <taxon>Fabales</taxon>
        <taxon>Fabaceae</taxon>
        <taxon>Papilionoideae</taxon>
        <taxon>50 kb inversion clade</taxon>
        <taxon>NPAAA clade</taxon>
        <taxon>indigoferoid/millettioid clade</taxon>
        <taxon>Phaseoleae</taxon>
        <taxon>Vigna</taxon>
    </lineage>
</organism>
<name>A0A0S3R5V0_PHAAN</name>
<accession>A0A0S3R5V0</accession>
<sequence>MTLLKKSEERTTDQNWILDAETAELFMSFYICHVPNFISLPQTKELSIRIQGRKVADHDVEIKKRCKSFER</sequence>
<dbReference type="AlphaFoldDB" id="A0A0S3R5V0"/>
<reference evidence="1 2" key="1">
    <citation type="journal article" date="2015" name="Sci. Rep.">
        <title>The power of single molecule real-time sequencing technology in the de novo assembly of a eukaryotic genome.</title>
        <authorList>
            <person name="Sakai H."/>
            <person name="Naito K."/>
            <person name="Ogiso-Tanaka E."/>
            <person name="Takahashi Y."/>
            <person name="Iseki K."/>
            <person name="Muto C."/>
            <person name="Satou K."/>
            <person name="Teruya K."/>
            <person name="Shiroma A."/>
            <person name="Shimoji M."/>
            <person name="Hirano T."/>
            <person name="Itoh T."/>
            <person name="Kaga A."/>
            <person name="Tomooka N."/>
        </authorList>
    </citation>
    <scope>NUCLEOTIDE SEQUENCE [LARGE SCALE GENOMIC DNA]</scope>
    <source>
        <strain evidence="2">cv. Shumari</strain>
    </source>
</reference>
<keyword evidence="2" id="KW-1185">Reference proteome</keyword>
<gene>
    <name evidence="1" type="primary">Vigan.01G380200</name>
    <name evidence="1" type="ORF">VIGAN_01380200</name>
</gene>
<proteinExistence type="predicted"/>